<reference evidence="4" key="1">
    <citation type="journal article" date="2019" name="Int. J. Syst. Evol. Microbiol.">
        <title>The Global Catalogue of Microorganisms (GCM) 10K type strain sequencing project: providing services to taxonomists for standard genome sequencing and annotation.</title>
        <authorList>
            <consortium name="The Broad Institute Genomics Platform"/>
            <consortium name="The Broad Institute Genome Sequencing Center for Infectious Disease"/>
            <person name="Wu L."/>
            <person name="Ma J."/>
        </authorList>
    </citation>
    <scope>NUCLEOTIDE SEQUENCE [LARGE SCALE GENOMIC DNA]</scope>
    <source>
        <strain evidence="4">XZYJT-10</strain>
    </source>
</reference>
<gene>
    <name evidence="3" type="ORF">ACFQS1_09285</name>
</gene>
<sequence>MTSPVPMPPSDHERERAAELLQRACGDGRLTLEEFSARVGAVWAAGSTQEIERATAGLAPTPVVGSAQTVDSVLTIFSETKRRGRWRLKSPRVWLRTFFGSTELDLREVITSQSTIEIAGLCLFGQVTVIVPEGVEVDLTGAVVFSNHSLHLAPVPRVPGTPEVRVDIATWFGQVQVVSKPYSLTD</sequence>
<dbReference type="InterPro" id="IPR012551">
    <property type="entry name" value="DUF1707_SHOCT-like"/>
</dbReference>
<feature type="domain" description="Cell wall-active antibiotics response LiaF-like C-terminal" evidence="2">
    <location>
        <begin position="85"/>
        <end position="148"/>
    </location>
</feature>
<keyword evidence="4" id="KW-1185">Reference proteome</keyword>
<dbReference type="InterPro" id="IPR024425">
    <property type="entry name" value="LiaF-like_C"/>
</dbReference>
<dbReference type="RefSeq" id="WP_378965828.1">
    <property type="nucleotide sequence ID" value="NZ_JBHTBJ010000005.1"/>
</dbReference>
<dbReference type="Pfam" id="PF08044">
    <property type="entry name" value="DUF1707"/>
    <property type="match status" value="1"/>
</dbReference>
<dbReference type="EMBL" id="JBHTBJ010000005">
    <property type="protein sequence ID" value="MFC7274170.1"/>
    <property type="molecule type" value="Genomic_DNA"/>
</dbReference>
<dbReference type="Pfam" id="PF09922">
    <property type="entry name" value="LiaF-like_C"/>
    <property type="match status" value="1"/>
</dbReference>
<evidence type="ECO:0000259" key="1">
    <source>
        <dbReference type="Pfam" id="PF08044"/>
    </source>
</evidence>
<proteinExistence type="predicted"/>
<protein>
    <submittedName>
        <fullName evidence="3">DUF1707 domain-containing protein</fullName>
    </submittedName>
</protein>
<dbReference type="PANTHER" id="PTHR40763">
    <property type="entry name" value="MEMBRANE PROTEIN-RELATED"/>
    <property type="match status" value="1"/>
</dbReference>
<comment type="caution">
    <text evidence="3">The sequence shown here is derived from an EMBL/GenBank/DDBJ whole genome shotgun (WGS) entry which is preliminary data.</text>
</comment>
<accession>A0ABW2HNV7</accession>
<evidence type="ECO:0000313" key="3">
    <source>
        <dbReference type="EMBL" id="MFC7274170.1"/>
    </source>
</evidence>
<feature type="domain" description="DUF1707" evidence="1">
    <location>
        <begin position="10"/>
        <end position="58"/>
    </location>
</feature>
<evidence type="ECO:0000259" key="2">
    <source>
        <dbReference type="Pfam" id="PF09922"/>
    </source>
</evidence>
<evidence type="ECO:0000313" key="4">
    <source>
        <dbReference type="Proteomes" id="UP001596548"/>
    </source>
</evidence>
<organism evidence="3 4">
    <name type="scientific">Paractinoplanes rhizophilus</name>
    <dbReference type="NCBI Taxonomy" id="1416877"/>
    <lineage>
        <taxon>Bacteria</taxon>
        <taxon>Bacillati</taxon>
        <taxon>Actinomycetota</taxon>
        <taxon>Actinomycetes</taxon>
        <taxon>Micromonosporales</taxon>
        <taxon>Micromonosporaceae</taxon>
        <taxon>Paractinoplanes</taxon>
    </lineage>
</organism>
<dbReference type="PANTHER" id="PTHR40763:SF4">
    <property type="entry name" value="DUF1707 DOMAIN-CONTAINING PROTEIN"/>
    <property type="match status" value="1"/>
</dbReference>
<name>A0ABW2HNV7_9ACTN</name>
<dbReference type="Proteomes" id="UP001596548">
    <property type="component" value="Unassembled WGS sequence"/>
</dbReference>